<keyword evidence="2" id="KW-0645">Protease</keyword>
<accession>A0A2W4W934</accession>
<dbReference type="InterPro" id="IPR000064">
    <property type="entry name" value="NLP_P60_dom"/>
</dbReference>
<evidence type="ECO:0000313" key="6">
    <source>
        <dbReference type="EMBL" id="PZO40942.1"/>
    </source>
</evidence>
<dbReference type="Pfam" id="PF18348">
    <property type="entry name" value="SH3_16"/>
    <property type="match status" value="1"/>
</dbReference>
<dbReference type="Pfam" id="PF00877">
    <property type="entry name" value="NLPC_P60"/>
    <property type="match status" value="1"/>
</dbReference>
<evidence type="ECO:0000256" key="4">
    <source>
        <dbReference type="ARBA" id="ARBA00022807"/>
    </source>
</evidence>
<dbReference type="InterPro" id="IPR041382">
    <property type="entry name" value="SH3_16"/>
</dbReference>
<dbReference type="Gene3D" id="3.90.1720.10">
    <property type="entry name" value="endopeptidase domain like (from Nostoc punctiforme)"/>
    <property type="match status" value="1"/>
</dbReference>
<comment type="caution">
    <text evidence="6">The sequence shown here is derived from an EMBL/GenBank/DDBJ whole genome shotgun (WGS) entry which is preliminary data.</text>
</comment>
<gene>
    <name evidence="6" type="ORF">DCF17_11415</name>
</gene>
<dbReference type="PANTHER" id="PTHR47053">
    <property type="entry name" value="MUREIN DD-ENDOPEPTIDASE MEPH-RELATED"/>
    <property type="match status" value="1"/>
</dbReference>
<reference evidence="6 7" key="2">
    <citation type="submission" date="2018-06" db="EMBL/GenBank/DDBJ databases">
        <title>Metagenomic assembly of (sub)arctic Cyanobacteria and their associated microbiome from non-axenic cultures.</title>
        <authorList>
            <person name="Baurain D."/>
        </authorList>
    </citation>
    <scope>NUCLEOTIDE SEQUENCE [LARGE SCALE GENOMIC DNA]</scope>
    <source>
        <strain evidence="6">ULC041bin1</strain>
    </source>
</reference>
<proteinExistence type="inferred from homology"/>
<dbReference type="InterPro" id="IPR051202">
    <property type="entry name" value="Peptidase_C40"/>
</dbReference>
<reference evidence="7" key="1">
    <citation type="submission" date="2018-04" db="EMBL/GenBank/DDBJ databases">
        <authorList>
            <person name="Cornet L."/>
        </authorList>
    </citation>
    <scope>NUCLEOTIDE SEQUENCE [LARGE SCALE GENOMIC DNA]</scope>
</reference>
<evidence type="ECO:0000256" key="3">
    <source>
        <dbReference type="ARBA" id="ARBA00022801"/>
    </source>
</evidence>
<feature type="domain" description="NlpC/P60" evidence="5">
    <location>
        <begin position="88"/>
        <end position="220"/>
    </location>
</feature>
<sequence>MASATSAAQEYLCSQPLNLYKTAALDGLVTQAAPGRHLRLVEHPDQGAWAVILCEDDYPGWISDADRASLQATDRPYRSIALDRQAVGRHLPAVIAFTHRAMATPNTYLWGGTVGPNFDCSGLMQTAFASAGICLPRDSYQQEAFTQPIAWGDLAPGDLIFFGTPERTKHVALYLGEGRYIHSSGADQGRNGIGIDSLVDRSHPVSAAYHRQLRRPGRVMTSYRPAQD</sequence>
<dbReference type="SUPFAM" id="SSF82057">
    <property type="entry name" value="Prokaryotic SH3-related domain"/>
    <property type="match status" value="1"/>
</dbReference>
<keyword evidence="3 6" id="KW-0378">Hydrolase</keyword>
<dbReference type="Gene3D" id="2.30.30.40">
    <property type="entry name" value="SH3 Domains"/>
    <property type="match status" value="1"/>
</dbReference>
<dbReference type="AlphaFoldDB" id="A0A2W4W934"/>
<dbReference type="InterPro" id="IPR038765">
    <property type="entry name" value="Papain-like_cys_pep_sf"/>
</dbReference>
<organism evidence="6 7">
    <name type="scientific">Shackletoniella antarctica</name>
    <dbReference type="NCBI Taxonomy" id="268115"/>
    <lineage>
        <taxon>Bacteria</taxon>
        <taxon>Bacillati</taxon>
        <taxon>Cyanobacteriota</taxon>
        <taxon>Cyanophyceae</taxon>
        <taxon>Oculatellales</taxon>
        <taxon>Oculatellaceae</taxon>
        <taxon>Shackletoniella</taxon>
    </lineage>
</organism>
<keyword evidence="4" id="KW-0788">Thiol protease</keyword>
<evidence type="ECO:0000256" key="2">
    <source>
        <dbReference type="ARBA" id="ARBA00022670"/>
    </source>
</evidence>
<dbReference type="PROSITE" id="PS51935">
    <property type="entry name" value="NLPC_P60"/>
    <property type="match status" value="1"/>
</dbReference>
<evidence type="ECO:0000313" key="7">
    <source>
        <dbReference type="Proteomes" id="UP000249081"/>
    </source>
</evidence>
<dbReference type="GO" id="GO:0006508">
    <property type="term" value="P:proteolysis"/>
    <property type="evidence" value="ECO:0007669"/>
    <property type="project" value="UniProtKB-KW"/>
</dbReference>
<dbReference type="Proteomes" id="UP000249081">
    <property type="component" value="Unassembled WGS sequence"/>
</dbReference>
<dbReference type="PANTHER" id="PTHR47053:SF1">
    <property type="entry name" value="MUREIN DD-ENDOPEPTIDASE MEPH-RELATED"/>
    <property type="match status" value="1"/>
</dbReference>
<evidence type="ECO:0000259" key="5">
    <source>
        <dbReference type="PROSITE" id="PS51935"/>
    </source>
</evidence>
<dbReference type="GO" id="GO:0008234">
    <property type="term" value="F:cysteine-type peptidase activity"/>
    <property type="evidence" value="ECO:0007669"/>
    <property type="project" value="UniProtKB-KW"/>
</dbReference>
<name>A0A2W4W934_9CYAN</name>
<dbReference type="SUPFAM" id="SSF54001">
    <property type="entry name" value="Cysteine proteinases"/>
    <property type="match status" value="1"/>
</dbReference>
<dbReference type="EMBL" id="QBMN01000070">
    <property type="protein sequence ID" value="PZO40942.1"/>
    <property type="molecule type" value="Genomic_DNA"/>
</dbReference>
<comment type="similarity">
    <text evidence="1">Belongs to the peptidase C40 family.</text>
</comment>
<protein>
    <submittedName>
        <fullName evidence="6">Glycoside hydrolase</fullName>
    </submittedName>
</protein>
<evidence type="ECO:0000256" key="1">
    <source>
        <dbReference type="ARBA" id="ARBA00007074"/>
    </source>
</evidence>